<protein>
    <submittedName>
        <fullName evidence="1">Uncharacterized protein</fullName>
    </submittedName>
</protein>
<name>A0ACB1ARV1_MELEN</name>
<reference evidence="1" key="1">
    <citation type="submission" date="2023-11" db="EMBL/GenBank/DDBJ databases">
        <authorList>
            <person name="Poullet M."/>
        </authorList>
    </citation>
    <scope>NUCLEOTIDE SEQUENCE</scope>
    <source>
        <strain evidence="1">E1834</strain>
    </source>
</reference>
<organism evidence="1 2">
    <name type="scientific">Meloidogyne enterolobii</name>
    <name type="common">Root-knot nematode worm</name>
    <name type="synonym">Meloidogyne mayaguensis</name>
    <dbReference type="NCBI Taxonomy" id="390850"/>
    <lineage>
        <taxon>Eukaryota</taxon>
        <taxon>Metazoa</taxon>
        <taxon>Ecdysozoa</taxon>
        <taxon>Nematoda</taxon>
        <taxon>Chromadorea</taxon>
        <taxon>Rhabditida</taxon>
        <taxon>Tylenchina</taxon>
        <taxon>Tylenchomorpha</taxon>
        <taxon>Tylenchoidea</taxon>
        <taxon>Meloidogynidae</taxon>
        <taxon>Meloidogyninae</taxon>
        <taxon>Meloidogyne</taxon>
    </lineage>
</organism>
<sequence length="1021" mass="117143">MLNFLFFKVDRLNNTFSHFLLKYFYFEEIMVKFIGLKIQGIRSIGDSPQCINFLTPLTIIQGPNGTGKTIANKPRVDALVQLIFKDIKGNTCTATKRLNASVVRGGKLTTKSDEFNLKIVDKFGNPKSLSSKIGDFNKEMLNLIGVPKAILEFVLFCHQEESNWPLSEPKELKQRFDAIFEVTKYVKALDAIKRNIKELNLQIQLIDKELPHLESNLRSRAELTMNYDTSRTTLKQNRVIIDNLLEEKKVVEAELVVTREKLEKAVEASHKFGKINTHQRYMEEFLTESNYPGTREQLLIAINDLSHSSEILEAEANRMSIVRNISTFAKKIADLKKEEEYFRERMIEYDSKQMKLESARADELSDNIENLRIQLAEYKSESQSKRQEFYKLSQQICIAEREFKNAENASNAVVKLSQEIVKWETQLQSLGDFKLLDDIWDNLQEMQSALNVLRLDLMELGAGTSIDDAREMSTAVLERMNGKLETVSSHITVLKKRVQITNQLMEFKDRKALAGEKVVQIESMKQKLDQNKEQLKEVESLLASANQHLPGLEKEISKLEGERTKILKEICTKERDAQMVVDSIDLAISKINDMKNLNERDRDSTDSTDDYREKMEEKRREIDGLLEQRRKLETQLSGVENRKYELKRLQEQLSRMDIQKEIDMLQRELREAKESAMMEGIESLTETRTKENRLSQRAVEINNKIHEKNGEQLQLRKKIEDLKRQLSETRYVDAKKLYIGKMVERQVTLEAIESGFNYGRISLCQSKIFFKDLDRYYKTVDDSIIEFHQHKMEQINSILSELWARVYQGNDIETIKIKSQTVGSAEKKNVVMTVDQTDIDMRDRCSAGQKVLASILIRIALADVFAGNCRILALDEPTTNLDADKVENIGTMLKNLIEVQKPPTDSAIGVRGIYDSDDADFEEPTGRGAGAVPEEDITMPESTISGSVKRQLDGTNATTSTQAASAYSKSLQLIVITHDRRLVEHLYMACRPEYIYGLSKDENGVSHIKAYNQIASNDLFS</sequence>
<keyword evidence="2" id="KW-1185">Reference proteome</keyword>
<evidence type="ECO:0000313" key="2">
    <source>
        <dbReference type="Proteomes" id="UP001497535"/>
    </source>
</evidence>
<dbReference type="Proteomes" id="UP001497535">
    <property type="component" value="Unassembled WGS sequence"/>
</dbReference>
<comment type="caution">
    <text evidence="1">The sequence shown here is derived from an EMBL/GenBank/DDBJ whole genome shotgun (WGS) entry which is preliminary data.</text>
</comment>
<evidence type="ECO:0000313" key="1">
    <source>
        <dbReference type="EMBL" id="CAK5099955.1"/>
    </source>
</evidence>
<accession>A0ACB1ARV1</accession>
<gene>
    <name evidence="1" type="ORF">MENTE1834_LOCUS41948</name>
</gene>
<proteinExistence type="predicted"/>
<dbReference type="EMBL" id="CAVMJV010000106">
    <property type="protein sequence ID" value="CAK5099955.1"/>
    <property type="molecule type" value="Genomic_DNA"/>
</dbReference>